<keyword evidence="7 11" id="KW-0798">TonB box</keyword>
<organism evidence="15 16">
    <name type="scientific">Aquamicrobium aerolatum DSM 21857</name>
    <dbReference type="NCBI Taxonomy" id="1121003"/>
    <lineage>
        <taxon>Bacteria</taxon>
        <taxon>Pseudomonadati</taxon>
        <taxon>Pseudomonadota</taxon>
        <taxon>Alphaproteobacteria</taxon>
        <taxon>Hyphomicrobiales</taxon>
        <taxon>Phyllobacteriaceae</taxon>
        <taxon>Aerobium</taxon>
    </lineage>
</organism>
<dbReference type="GO" id="GO:0009279">
    <property type="term" value="C:cell outer membrane"/>
    <property type="evidence" value="ECO:0007669"/>
    <property type="project" value="UniProtKB-SubCell"/>
</dbReference>
<dbReference type="CDD" id="cd01347">
    <property type="entry name" value="ligand_gated_channel"/>
    <property type="match status" value="1"/>
</dbReference>
<comment type="similarity">
    <text evidence="10 11">Belongs to the TonB-dependent receptor family.</text>
</comment>
<keyword evidence="6" id="KW-0406">Ion transport</keyword>
<dbReference type="Proteomes" id="UP000242763">
    <property type="component" value="Unassembled WGS sequence"/>
</dbReference>
<dbReference type="STRING" id="1121003.SAMN03080618_00698"/>
<evidence type="ECO:0000256" key="2">
    <source>
        <dbReference type="ARBA" id="ARBA00022448"/>
    </source>
</evidence>
<dbReference type="InterPro" id="IPR037066">
    <property type="entry name" value="Plug_dom_sf"/>
</dbReference>
<evidence type="ECO:0000256" key="5">
    <source>
        <dbReference type="ARBA" id="ARBA00022729"/>
    </source>
</evidence>
<proteinExistence type="inferred from homology"/>
<evidence type="ECO:0000256" key="3">
    <source>
        <dbReference type="ARBA" id="ARBA00022452"/>
    </source>
</evidence>
<keyword evidence="5 12" id="KW-0732">Signal</keyword>
<dbReference type="Pfam" id="PF07715">
    <property type="entry name" value="Plug"/>
    <property type="match status" value="1"/>
</dbReference>
<dbReference type="InterPro" id="IPR012910">
    <property type="entry name" value="Plug_dom"/>
</dbReference>
<dbReference type="GO" id="GO:0006811">
    <property type="term" value="P:monoatomic ion transport"/>
    <property type="evidence" value="ECO:0007669"/>
    <property type="project" value="UniProtKB-KW"/>
</dbReference>
<dbReference type="PROSITE" id="PS52016">
    <property type="entry name" value="TONB_DEPENDENT_REC_3"/>
    <property type="match status" value="1"/>
</dbReference>
<keyword evidence="3 10" id="KW-1134">Transmembrane beta strand</keyword>
<evidence type="ECO:0000313" key="15">
    <source>
        <dbReference type="EMBL" id="SFI52619.1"/>
    </source>
</evidence>
<evidence type="ECO:0000256" key="10">
    <source>
        <dbReference type="PROSITE-ProRule" id="PRU01360"/>
    </source>
</evidence>
<dbReference type="Gene3D" id="2.170.130.10">
    <property type="entry name" value="TonB-dependent receptor, plug domain"/>
    <property type="match status" value="1"/>
</dbReference>
<evidence type="ECO:0000256" key="11">
    <source>
        <dbReference type="RuleBase" id="RU003357"/>
    </source>
</evidence>
<evidence type="ECO:0000313" key="16">
    <source>
        <dbReference type="Proteomes" id="UP000242763"/>
    </source>
</evidence>
<evidence type="ECO:0000256" key="4">
    <source>
        <dbReference type="ARBA" id="ARBA00022692"/>
    </source>
</evidence>
<dbReference type="RefSeq" id="WP_091518657.1">
    <property type="nucleotide sequence ID" value="NZ_FORF01000003.1"/>
</dbReference>
<feature type="signal peptide" evidence="12">
    <location>
        <begin position="1"/>
        <end position="20"/>
    </location>
</feature>
<dbReference type="PANTHER" id="PTHR30069:SF53">
    <property type="entry name" value="COLICIN I RECEPTOR-RELATED"/>
    <property type="match status" value="1"/>
</dbReference>
<dbReference type="AlphaFoldDB" id="A0A1I3IXF2"/>
<evidence type="ECO:0000256" key="9">
    <source>
        <dbReference type="ARBA" id="ARBA00023237"/>
    </source>
</evidence>
<protein>
    <submittedName>
        <fullName evidence="15">Vitamin B12 transporter</fullName>
    </submittedName>
</protein>
<keyword evidence="8 10" id="KW-0472">Membrane</keyword>
<dbReference type="Pfam" id="PF00593">
    <property type="entry name" value="TonB_dep_Rec_b-barrel"/>
    <property type="match status" value="1"/>
</dbReference>
<feature type="chain" id="PRO_5017333021" evidence="12">
    <location>
        <begin position="21"/>
        <end position="624"/>
    </location>
</feature>
<keyword evidence="2 10" id="KW-0813">Transport</keyword>
<dbReference type="GO" id="GO:0015889">
    <property type="term" value="P:cobalamin transport"/>
    <property type="evidence" value="ECO:0007669"/>
    <property type="project" value="TreeGrafter"/>
</dbReference>
<evidence type="ECO:0000256" key="1">
    <source>
        <dbReference type="ARBA" id="ARBA00004571"/>
    </source>
</evidence>
<dbReference type="PANTHER" id="PTHR30069">
    <property type="entry name" value="TONB-DEPENDENT OUTER MEMBRANE RECEPTOR"/>
    <property type="match status" value="1"/>
</dbReference>
<keyword evidence="9 10" id="KW-0998">Cell outer membrane</keyword>
<keyword evidence="16" id="KW-1185">Reference proteome</keyword>
<evidence type="ECO:0000256" key="6">
    <source>
        <dbReference type="ARBA" id="ARBA00023065"/>
    </source>
</evidence>
<evidence type="ECO:0000259" key="13">
    <source>
        <dbReference type="Pfam" id="PF00593"/>
    </source>
</evidence>
<evidence type="ECO:0000256" key="8">
    <source>
        <dbReference type="ARBA" id="ARBA00023136"/>
    </source>
</evidence>
<accession>A0A1I3IXF2</accession>
<dbReference type="InterPro" id="IPR039426">
    <property type="entry name" value="TonB-dep_rcpt-like"/>
</dbReference>
<evidence type="ECO:0000256" key="7">
    <source>
        <dbReference type="ARBA" id="ARBA00023077"/>
    </source>
</evidence>
<evidence type="ECO:0000256" key="12">
    <source>
        <dbReference type="SAM" id="SignalP"/>
    </source>
</evidence>
<keyword evidence="4 10" id="KW-0812">Transmembrane</keyword>
<dbReference type="Gene3D" id="2.40.170.20">
    <property type="entry name" value="TonB-dependent receptor, beta-barrel domain"/>
    <property type="match status" value="1"/>
</dbReference>
<feature type="domain" description="TonB-dependent receptor-like beta-barrel" evidence="13">
    <location>
        <begin position="238"/>
        <end position="598"/>
    </location>
</feature>
<comment type="subcellular location">
    <subcellularLocation>
        <location evidence="1 10">Cell outer membrane</location>
        <topology evidence="1 10">Multi-pass membrane protein</topology>
    </subcellularLocation>
</comment>
<dbReference type="SUPFAM" id="SSF56935">
    <property type="entry name" value="Porins"/>
    <property type="match status" value="1"/>
</dbReference>
<name>A0A1I3IXF2_9HYPH</name>
<reference evidence="16" key="1">
    <citation type="submission" date="2016-10" db="EMBL/GenBank/DDBJ databases">
        <authorList>
            <person name="Varghese N."/>
            <person name="Submissions S."/>
        </authorList>
    </citation>
    <scope>NUCLEOTIDE SEQUENCE [LARGE SCALE GENOMIC DNA]</scope>
    <source>
        <strain evidence="16">DSM 21857</strain>
    </source>
</reference>
<dbReference type="InterPro" id="IPR000531">
    <property type="entry name" value="Beta-barrel_TonB"/>
</dbReference>
<dbReference type="InterPro" id="IPR036942">
    <property type="entry name" value="Beta-barrel_TonB_sf"/>
</dbReference>
<dbReference type="EMBL" id="FORF01000003">
    <property type="protein sequence ID" value="SFI52619.1"/>
    <property type="molecule type" value="Genomic_DNA"/>
</dbReference>
<dbReference type="OrthoDB" id="9760333at2"/>
<evidence type="ECO:0000259" key="14">
    <source>
        <dbReference type="Pfam" id="PF07715"/>
    </source>
</evidence>
<feature type="domain" description="TonB-dependent receptor plug" evidence="14">
    <location>
        <begin position="48"/>
        <end position="153"/>
    </location>
</feature>
<gene>
    <name evidence="15" type="ORF">SAMN03080618_00698</name>
</gene>
<sequence>MKTILISAASVLALTAAAQAQVQGAASEATTLDKITVTTPLRRASALERSTSSVTVITEEEIRSAASPDLPSLLKHYAGVSISTNGGMGAVSNVQLRGMSSSQSLVLVNGVRSASATTGTSSIYNIPLSAIERIEVAKGPHSAQYGADAIGGVINIITKKGGTCENGKTACGSVTAGVSHAWGGTVSGDVRGQVNGLDYALGASFLGTQGYDFTYPDAWGHEPGANGFLQGAVNLSLGKELDWGRVYADVLASRGRTEYDNAPSMWDPAPFNVVDTTTLSGRIGARIDHAHDWSSTVELTGGADMTRDFRRATPGSDEFETKRYGVLATTEKTFETDNATHVLVGGFEAYQESVKAPAAYAVTSRSLVSGFAQYSLELGALTLDSGIRHDHNQQFGDATTYNLGASYELVDGLVARASYGTGFRAPTFNDLYYPYFDNPNLKPEHSETVEFGLNWQATADTQFDVVLYQSWLRDMIVSSPATSYVPFNVGRAQVRGLEASIAHRFDERWSGRAFLDLREPIDRSTGLFIPNRDRFKAGAELSVAATEQLDLSAKLLYVGARHSNAANTEKSKPYVTVDVMANYRFDEVSSLKLAVENLFDEQYSTASGYRSPGRTINFSYTRKF</sequence>